<reference evidence="7 8" key="1">
    <citation type="journal article" date="2007" name="Proc. Natl. Acad. Sci. U.S.A.">
        <title>Dandruff-associated Malassezia genomes reveal convergent and divergent virulence traits shared with plant and human fungal pathogens.</title>
        <authorList>
            <person name="Xu J."/>
            <person name="Saunders C.W."/>
            <person name="Hu P."/>
            <person name="Grant R.A."/>
            <person name="Boekhout T."/>
            <person name="Kuramae E.E."/>
            <person name="Kronstad J.W."/>
            <person name="Deangelis Y.M."/>
            <person name="Reeder N.L."/>
            <person name="Johnstone K.R."/>
            <person name="Leland M."/>
            <person name="Fieno A.M."/>
            <person name="Begley W.M."/>
            <person name="Sun Y."/>
            <person name="Lacey M.P."/>
            <person name="Chaudhary T."/>
            <person name="Keough T."/>
            <person name="Chu L."/>
            <person name="Sears R."/>
            <person name="Yuan B."/>
            <person name="Dawson T.L.Jr."/>
        </authorList>
    </citation>
    <scope>NUCLEOTIDE SEQUENCE [LARGE SCALE GENOMIC DNA]</scope>
    <source>
        <strain evidence="8">ATCC MYA-4612 / CBS 7966</strain>
    </source>
</reference>
<keyword evidence="2" id="KW-0863">Zinc-finger</keyword>
<organism evidence="7 8">
    <name type="scientific">Malassezia globosa (strain ATCC MYA-4612 / CBS 7966)</name>
    <name type="common">Dandruff-associated fungus</name>
    <dbReference type="NCBI Taxonomy" id="425265"/>
    <lineage>
        <taxon>Eukaryota</taxon>
        <taxon>Fungi</taxon>
        <taxon>Dikarya</taxon>
        <taxon>Basidiomycota</taxon>
        <taxon>Ustilaginomycotina</taxon>
        <taxon>Malasseziomycetes</taxon>
        <taxon>Malasseziales</taxon>
        <taxon>Malasseziaceae</taxon>
        <taxon>Malassezia</taxon>
    </lineage>
</organism>
<name>A8Q697_MALGO</name>
<dbReference type="InParanoid" id="A8Q697"/>
<evidence type="ECO:0000313" key="8">
    <source>
        <dbReference type="Proteomes" id="UP000008837"/>
    </source>
</evidence>
<sequence>MGKLWKDQSQKPNTDVSRAKNAPDPDADVLHHNAEEGFTAQELIEQQERLEAQASEAIPYSVDKCTYSLGYLRQLVYACKTCGGGGVCVGCSVSCHADHELVELFHRRHFRCDCGTPNINQRFQNKQVRDLATDATGPTFSPCTLREFERSKGWDLANKENTYTKNFEGKFCICERGKHYDPETEEEDMFQCLVCEEWYHESCTALVRPGRMKTRILSQDQFDTMICDTCMRSSKGQLLRLYAGMPGWQVIVPKGRKECEVQVVGMSKRDESMPRVKRARLESGACTAPSEMHPDILRLQSCTHRMDMFLTTNFRDALCKCASCGMRWKELYPYVYEEEATYEAPQEYGRDDSDQDTHSAASSTYEQAVAALSRLPRTQMIESVYAYQNLRNALFEHLRPYAESHEPVSEEAVRAFFREHAARNPHLPISR</sequence>
<comment type="caution">
    <text evidence="7">The sequence shown here is derived from an EMBL/GenBank/DDBJ whole genome shotgun (WGS) entry which is preliminary data.</text>
</comment>
<evidence type="ECO:0000256" key="2">
    <source>
        <dbReference type="ARBA" id="ARBA00022771"/>
    </source>
</evidence>
<feature type="zinc finger region" description="UBR-type" evidence="4">
    <location>
        <begin position="63"/>
        <end position="148"/>
    </location>
</feature>
<gene>
    <name evidence="7" type="ORF">MGL_2893</name>
</gene>
<keyword evidence="3" id="KW-0862">Zinc</keyword>
<dbReference type="Gene3D" id="3.30.40.10">
    <property type="entry name" value="Zinc/RING finger domain, C3HC4 (zinc finger)"/>
    <property type="match status" value="1"/>
</dbReference>
<dbReference type="GeneID" id="5854214"/>
<feature type="region of interest" description="Disordered" evidence="5">
    <location>
        <begin position="1"/>
        <end position="29"/>
    </location>
</feature>
<dbReference type="InterPro" id="IPR013083">
    <property type="entry name" value="Znf_RING/FYVE/PHD"/>
</dbReference>
<evidence type="ECO:0000313" key="7">
    <source>
        <dbReference type="EMBL" id="EDP42693.1"/>
    </source>
</evidence>
<feature type="compositionally biased region" description="Basic and acidic residues" evidence="5">
    <location>
        <begin position="17"/>
        <end position="29"/>
    </location>
</feature>
<dbReference type="PROSITE" id="PS51157">
    <property type="entry name" value="ZF_UBR"/>
    <property type="match status" value="1"/>
</dbReference>
<dbReference type="KEGG" id="mgl:MGL_2893"/>
<dbReference type="OMA" id="CCHSTHE"/>
<protein>
    <recommendedName>
        <fullName evidence="6">UBR-type domain-containing protein</fullName>
    </recommendedName>
</protein>
<dbReference type="InterPro" id="IPR040204">
    <property type="entry name" value="UBR7"/>
</dbReference>
<dbReference type="RefSeq" id="XP_001729907.1">
    <property type="nucleotide sequence ID" value="XM_001729855.1"/>
</dbReference>
<dbReference type="VEuPathDB" id="FungiDB:MGL_2893"/>
<evidence type="ECO:0000259" key="6">
    <source>
        <dbReference type="PROSITE" id="PS51157"/>
    </source>
</evidence>
<feature type="domain" description="UBR-type" evidence="6">
    <location>
        <begin position="63"/>
        <end position="148"/>
    </location>
</feature>
<dbReference type="SUPFAM" id="SSF57903">
    <property type="entry name" value="FYVE/PHD zinc finger"/>
    <property type="match status" value="1"/>
</dbReference>
<dbReference type="InterPro" id="IPR003126">
    <property type="entry name" value="Znf_UBR"/>
</dbReference>
<dbReference type="GO" id="GO:0008270">
    <property type="term" value="F:zinc ion binding"/>
    <property type="evidence" value="ECO:0007669"/>
    <property type="project" value="UniProtKB-KW"/>
</dbReference>
<dbReference type="FunCoup" id="A8Q697">
    <property type="interactions" value="511"/>
</dbReference>
<dbReference type="OrthoDB" id="5795902at2759"/>
<evidence type="ECO:0000256" key="5">
    <source>
        <dbReference type="SAM" id="MobiDB-lite"/>
    </source>
</evidence>
<evidence type="ECO:0000256" key="4">
    <source>
        <dbReference type="PROSITE-ProRule" id="PRU00508"/>
    </source>
</evidence>
<dbReference type="SMART" id="SM00396">
    <property type="entry name" value="ZnF_UBR1"/>
    <property type="match status" value="1"/>
</dbReference>
<evidence type="ECO:0000256" key="3">
    <source>
        <dbReference type="ARBA" id="ARBA00022833"/>
    </source>
</evidence>
<proteinExistence type="predicted"/>
<dbReference type="EMBL" id="AAYY01000010">
    <property type="protein sequence ID" value="EDP42693.1"/>
    <property type="molecule type" value="Genomic_DNA"/>
</dbReference>
<keyword evidence="8" id="KW-1185">Reference proteome</keyword>
<dbReference type="AlphaFoldDB" id="A8Q697"/>
<dbReference type="CDD" id="cd15542">
    <property type="entry name" value="PHD_UBR7"/>
    <property type="match status" value="1"/>
</dbReference>
<dbReference type="InterPro" id="IPR011011">
    <property type="entry name" value="Znf_FYVE_PHD"/>
</dbReference>
<dbReference type="SMART" id="SM00249">
    <property type="entry name" value="PHD"/>
    <property type="match status" value="1"/>
</dbReference>
<dbReference type="GO" id="GO:0061630">
    <property type="term" value="F:ubiquitin protein ligase activity"/>
    <property type="evidence" value="ECO:0007669"/>
    <property type="project" value="InterPro"/>
</dbReference>
<dbReference type="PANTHER" id="PTHR13513">
    <property type="entry name" value="E3 UBIQUITIN-PROTEIN LIGASE UBR7"/>
    <property type="match status" value="1"/>
</dbReference>
<keyword evidence="1" id="KW-0479">Metal-binding</keyword>
<dbReference type="Pfam" id="PF02207">
    <property type="entry name" value="zf-UBR"/>
    <property type="match status" value="1"/>
</dbReference>
<dbReference type="PANTHER" id="PTHR13513:SF9">
    <property type="entry name" value="E3 UBIQUITIN-PROTEIN LIGASE UBR7-RELATED"/>
    <property type="match status" value="1"/>
</dbReference>
<dbReference type="Proteomes" id="UP000008837">
    <property type="component" value="Unassembled WGS sequence"/>
</dbReference>
<accession>A8Q697</accession>
<evidence type="ECO:0000256" key="1">
    <source>
        <dbReference type="ARBA" id="ARBA00022723"/>
    </source>
</evidence>
<dbReference type="InterPro" id="IPR001965">
    <property type="entry name" value="Znf_PHD"/>
</dbReference>
<dbReference type="GO" id="GO:0005737">
    <property type="term" value="C:cytoplasm"/>
    <property type="evidence" value="ECO:0007669"/>
    <property type="project" value="TreeGrafter"/>
</dbReference>